<sequence>MQLDPLQKLPQIGAMNPLASMMQPQQQLTDPSHQQLSPSIAYWASATTKEVWDECEKWGTVVDVFISSKTSMADARFGFLIRRGSSLREWDTYLGVPQKNRMVAKSFAAAVQQGSHDSWSRNQVYVQKKYDNYVEKQATENNGFTNFQIRYIGGRWVWIDLDVENDLSSFRLSVEMDKIFTEFKHIDKDFVTDERVVWIDIVGVPLCAWTRDAFKKIGTLWGESLFVDIDKGESLAHGKVCVLTKLVNKIKEGIRVKVNRKYYNVLINEFAYWAPDFEFEDDCESNESSESDCSDGKKSNTSSGPTFFEEFYTEEPVHKSCQEKSDYDPFNLMGLIDK</sequence>
<comment type="caution">
    <text evidence="1">The sequence shown here is derived from an EMBL/GenBank/DDBJ whole genome shotgun (WGS) entry which is preliminary data.</text>
</comment>
<evidence type="ECO:0008006" key="2">
    <source>
        <dbReference type="Google" id="ProtNLM"/>
    </source>
</evidence>
<reference evidence="1" key="1">
    <citation type="journal article" date="2019" name="Sci. Rep.">
        <title>Draft genome of Tanacetum cinerariifolium, the natural source of mosquito coil.</title>
        <authorList>
            <person name="Yamashiro T."/>
            <person name="Shiraishi A."/>
            <person name="Satake H."/>
            <person name="Nakayama K."/>
        </authorList>
    </citation>
    <scope>NUCLEOTIDE SEQUENCE</scope>
</reference>
<dbReference type="EMBL" id="BKCJ010263444">
    <property type="protein sequence ID" value="GEZ30646.1"/>
    <property type="molecule type" value="Genomic_DNA"/>
</dbReference>
<proteinExistence type="predicted"/>
<dbReference type="AlphaFoldDB" id="A0A699I9H7"/>
<accession>A0A699I9H7</accession>
<protein>
    <recommendedName>
        <fullName evidence="2">RNA-directed DNA polymerase, eukaryota</fullName>
    </recommendedName>
</protein>
<name>A0A699I9H7_TANCI</name>
<organism evidence="1">
    <name type="scientific">Tanacetum cinerariifolium</name>
    <name type="common">Dalmatian daisy</name>
    <name type="synonym">Chrysanthemum cinerariifolium</name>
    <dbReference type="NCBI Taxonomy" id="118510"/>
    <lineage>
        <taxon>Eukaryota</taxon>
        <taxon>Viridiplantae</taxon>
        <taxon>Streptophyta</taxon>
        <taxon>Embryophyta</taxon>
        <taxon>Tracheophyta</taxon>
        <taxon>Spermatophyta</taxon>
        <taxon>Magnoliopsida</taxon>
        <taxon>eudicotyledons</taxon>
        <taxon>Gunneridae</taxon>
        <taxon>Pentapetalae</taxon>
        <taxon>asterids</taxon>
        <taxon>campanulids</taxon>
        <taxon>Asterales</taxon>
        <taxon>Asteraceae</taxon>
        <taxon>Asteroideae</taxon>
        <taxon>Anthemideae</taxon>
        <taxon>Anthemidinae</taxon>
        <taxon>Tanacetum</taxon>
    </lineage>
</organism>
<gene>
    <name evidence="1" type="ORF">Tci_502619</name>
</gene>
<evidence type="ECO:0000313" key="1">
    <source>
        <dbReference type="EMBL" id="GEZ30646.1"/>
    </source>
</evidence>